<keyword evidence="3" id="KW-1185">Reference proteome</keyword>
<accession>A0A895Y7J6</accession>
<feature type="compositionally biased region" description="Basic and acidic residues" evidence="1">
    <location>
        <begin position="15"/>
        <end position="28"/>
    </location>
</feature>
<name>A0A895Y7J6_9ACTN</name>
<dbReference type="Proteomes" id="UP000662857">
    <property type="component" value="Chromosome"/>
</dbReference>
<protein>
    <recommendedName>
        <fullName evidence="4">DNA-binding protein</fullName>
    </recommendedName>
</protein>
<dbReference type="AlphaFoldDB" id="A0A895Y7J6"/>
<evidence type="ECO:0000313" key="2">
    <source>
        <dbReference type="EMBL" id="QSB13331.1"/>
    </source>
</evidence>
<gene>
    <name evidence="2" type="ORF">JQS43_17085</name>
</gene>
<reference evidence="2" key="1">
    <citation type="submission" date="2021-02" db="EMBL/GenBank/DDBJ databases">
        <title>Natrosporangium hydrolyticum gen. nov., sp. nov, a haloalkaliphilic actinobacterium from a soda solonchak soil.</title>
        <authorList>
            <person name="Sorokin D.Y."/>
            <person name="Khijniak T.V."/>
            <person name="Zakharycheva A.P."/>
            <person name="Boueva O.V."/>
            <person name="Ariskina E.V."/>
            <person name="Hahnke R.L."/>
            <person name="Bunk B."/>
            <person name="Sproer C."/>
            <person name="Schumann P."/>
            <person name="Evtushenko L.I."/>
            <person name="Kublanov I.V."/>
        </authorList>
    </citation>
    <scope>NUCLEOTIDE SEQUENCE</scope>
    <source>
        <strain evidence="2">DSM 106523</strain>
    </source>
</reference>
<evidence type="ECO:0008006" key="4">
    <source>
        <dbReference type="Google" id="ProtNLM"/>
    </source>
</evidence>
<dbReference type="Gene3D" id="1.10.10.60">
    <property type="entry name" value="Homeodomain-like"/>
    <property type="match status" value="1"/>
</dbReference>
<evidence type="ECO:0000313" key="3">
    <source>
        <dbReference type="Proteomes" id="UP000662857"/>
    </source>
</evidence>
<dbReference type="RefSeq" id="WP_239675410.1">
    <property type="nucleotide sequence ID" value="NZ_CP070499.1"/>
</dbReference>
<evidence type="ECO:0000256" key="1">
    <source>
        <dbReference type="SAM" id="MobiDB-lite"/>
    </source>
</evidence>
<organism evidence="2 3">
    <name type="scientific">Natronosporangium hydrolyticum</name>
    <dbReference type="NCBI Taxonomy" id="2811111"/>
    <lineage>
        <taxon>Bacteria</taxon>
        <taxon>Bacillati</taxon>
        <taxon>Actinomycetota</taxon>
        <taxon>Actinomycetes</taxon>
        <taxon>Micromonosporales</taxon>
        <taxon>Micromonosporaceae</taxon>
        <taxon>Natronosporangium</taxon>
    </lineage>
</organism>
<sequence>MKSSSMASGPSWDDVLAHRPPETRGPVRERFESVGVTPAQVQEVLEDGGDRLHQASSSGTADWATPYGGLLAVALLAAEVGALTAHLTSRSSQVRALAVENLLDDFSAVAVAGRLGVSRQKVYDIARADTTKDFIDRVPWRMP</sequence>
<dbReference type="KEGG" id="nhy:JQS43_17085"/>
<feature type="region of interest" description="Disordered" evidence="1">
    <location>
        <begin position="1"/>
        <end position="28"/>
    </location>
</feature>
<proteinExistence type="predicted"/>
<dbReference type="EMBL" id="CP070499">
    <property type="protein sequence ID" value="QSB13331.1"/>
    <property type="molecule type" value="Genomic_DNA"/>
</dbReference>